<protein>
    <recommendedName>
        <fullName evidence="3">Type III secretion system needle length determinant</fullName>
    </recommendedName>
</protein>
<feature type="region of interest" description="Disordered" evidence="1">
    <location>
        <begin position="203"/>
        <end position="232"/>
    </location>
</feature>
<reference evidence="2" key="1">
    <citation type="submission" date="2016-10" db="EMBL/GenBank/DDBJ databases">
        <title>The High Quality Genome of Vibrio alginolyticus K01M1.</title>
        <authorList>
            <person name="Wendling C."/>
            <person name="Chibani C.M."/>
            <person name="Hertel R."/>
            <person name="Sproer C."/>
            <person name="Bunk B."/>
            <person name="Overmann J."/>
            <person name="Roth O."/>
            <person name="Liesegang H."/>
        </authorList>
    </citation>
    <scope>NUCLEOTIDE SEQUENCE</scope>
    <source>
        <strain evidence="2">K05K4</strain>
    </source>
</reference>
<feature type="compositionally biased region" description="Polar residues" evidence="1">
    <location>
        <begin position="1"/>
        <end position="19"/>
    </location>
</feature>
<proteinExistence type="predicted"/>
<evidence type="ECO:0000256" key="1">
    <source>
        <dbReference type="SAM" id="MobiDB-lite"/>
    </source>
</evidence>
<dbReference type="EMBL" id="CP017902">
    <property type="protein sequence ID" value="ARP18569.1"/>
    <property type="molecule type" value="Genomic_DNA"/>
</dbReference>
<dbReference type="NCBIfam" id="TIGR02514">
    <property type="entry name" value="type_III_yscP"/>
    <property type="match status" value="1"/>
</dbReference>
<feature type="compositionally biased region" description="Basic and acidic residues" evidence="1">
    <location>
        <begin position="99"/>
        <end position="109"/>
    </location>
</feature>
<sequence length="403" mass="44597">MRITPTTETSNTLHKSTPEQAPLEKEAELQSQFEHAMTKKPSKGKESIVANPQKNHTGEEDIPLRHKTSQGLDKKLNLSNQEANADKNISTLKGQSDVVSKRDIEKSQDDAANSEEIISKNNKLLKHDGKSDGDTVLSSPSTERVDPHFQAQAHLKDDKPTPMDQRISPDCLSTLESGLLPQSATATELAQDGINIVGLTKKQTEKTHNKRATPPLQNTGKRPDQTGGLPETKPLEKIVTKSALVAVKTDEEKVPSQPFASAVTQGDVILKSVASQAQPSPTRDVNQLLQQLVDKIYVALPTASDNKEVRLFLSEGQLKGGEIHIKLDAQGYSVTIRQEHALSIISQQARQDLAERLNRFGGEQPLRLAISEQTQQLDQQQHEQQHSRQQRSVYEEWQAENDL</sequence>
<name>A0A1W6V085_VIBAL</name>
<evidence type="ECO:0008006" key="3">
    <source>
        <dbReference type="Google" id="ProtNLM"/>
    </source>
</evidence>
<dbReference type="InterPro" id="IPR013354">
    <property type="entry name" value="T3SS_YscP_C"/>
</dbReference>
<accession>A0A1W6V085</accession>
<dbReference type="RefSeq" id="WP_086046789.1">
    <property type="nucleotide sequence ID" value="NZ_CP017889.1"/>
</dbReference>
<feature type="region of interest" description="Disordered" evidence="1">
    <location>
        <begin position="373"/>
        <end position="403"/>
    </location>
</feature>
<dbReference type="AlphaFoldDB" id="A0A1W6V085"/>
<feature type="region of interest" description="Disordered" evidence="1">
    <location>
        <begin position="82"/>
        <end position="146"/>
    </location>
</feature>
<evidence type="ECO:0000313" key="2">
    <source>
        <dbReference type="EMBL" id="ARP18569.1"/>
    </source>
</evidence>
<organism evidence="2">
    <name type="scientific">Vibrio alginolyticus</name>
    <dbReference type="NCBI Taxonomy" id="663"/>
    <lineage>
        <taxon>Bacteria</taxon>
        <taxon>Pseudomonadati</taxon>
        <taxon>Pseudomonadota</taxon>
        <taxon>Gammaproteobacteria</taxon>
        <taxon>Vibrionales</taxon>
        <taxon>Vibrionaceae</taxon>
        <taxon>Vibrio</taxon>
    </lineage>
</organism>
<dbReference type="CDD" id="cd17467">
    <property type="entry name" value="T3SS_YscP_C"/>
    <property type="match status" value="1"/>
</dbReference>
<feature type="region of interest" description="Disordered" evidence="1">
    <location>
        <begin position="1"/>
        <end position="70"/>
    </location>
</feature>
<gene>
    <name evidence="2" type="ORF">K05K4_17330</name>
</gene>
<feature type="compositionally biased region" description="Polar residues" evidence="1">
    <location>
        <begin position="82"/>
        <end position="98"/>
    </location>
</feature>